<organism evidence="13 14">
    <name type="scientific">Physcomitrium patens</name>
    <name type="common">Spreading-leaved earth moss</name>
    <name type="synonym">Physcomitrella patens</name>
    <dbReference type="NCBI Taxonomy" id="3218"/>
    <lineage>
        <taxon>Eukaryota</taxon>
        <taxon>Viridiplantae</taxon>
        <taxon>Streptophyta</taxon>
        <taxon>Embryophyta</taxon>
        <taxon>Bryophyta</taxon>
        <taxon>Bryophytina</taxon>
        <taxon>Bryopsida</taxon>
        <taxon>Funariidae</taxon>
        <taxon>Funariales</taxon>
        <taxon>Funariaceae</taxon>
        <taxon>Physcomitrium</taxon>
    </lineage>
</organism>
<evidence type="ECO:0000313" key="13">
    <source>
        <dbReference type="EnsemblPlants" id="Pp3c3_9890V3.2"/>
    </source>
</evidence>
<dbReference type="InterPro" id="IPR000504">
    <property type="entry name" value="RRM_dom"/>
</dbReference>
<evidence type="ECO:0000256" key="1">
    <source>
        <dbReference type="ARBA" id="ARBA00022723"/>
    </source>
</evidence>
<dbReference type="InterPro" id="IPR041966">
    <property type="entry name" value="LOTUS-like"/>
</dbReference>
<evidence type="ECO:0000256" key="5">
    <source>
        <dbReference type="ARBA" id="ARBA00022884"/>
    </source>
</evidence>
<evidence type="ECO:0000256" key="2">
    <source>
        <dbReference type="ARBA" id="ARBA00022737"/>
    </source>
</evidence>
<feature type="domain" description="RRM" evidence="10">
    <location>
        <begin position="88"/>
        <end position="168"/>
    </location>
</feature>
<dbReference type="InterPro" id="IPR013083">
    <property type="entry name" value="Znf_RING/FYVE/PHD"/>
</dbReference>
<dbReference type="PROSITE" id="PS50103">
    <property type="entry name" value="ZF_C3H1"/>
    <property type="match status" value="1"/>
</dbReference>
<reference evidence="13" key="3">
    <citation type="submission" date="2020-12" db="UniProtKB">
        <authorList>
            <consortium name="EnsemblPlants"/>
        </authorList>
    </citation>
    <scope>IDENTIFICATION</scope>
</reference>
<dbReference type="SMART" id="SM00360">
    <property type="entry name" value="RRM"/>
    <property type="match status" value="1"/>
</dbReference>
<accession>A0A7I4DG59</accession>
<name>A0A7I4DG59_PHYPA</name>
<feature type="compositionally biased region" description="Polar residues" evidence="8">
    <location>
        <begin position="227"/>
        <end position="237"/>
    </location>
</feature>
<dbReference type="Gene3D" id="3.30.40.10">
    <property type="entry name" value="Zinc/RING finger domain, C3HC4 (zinc finger)"/>
    <property type="match status" value="1"/>
</dbReference>
<keyword evidence="1 7" id="KW-0479">Metal-binding</keyword>
<reference evidence="13 14" key="1">
    <citation type="journal article" date="2008" name="Science">
        <title>The Physcomitrella genome reveals evolutionary insights into the conquest of land by plants.</title>
        <authorList>
            <person name="Rensing S."/>
            <person name="Lang D."/>
            <person name="Zimmer A."/>
            <person name="Terry A."/>
            <person name="Salamov A."/>
            <person name="Shapiro H."/>
            <person name="Nishiyama T."/>
            <person name="Perroud P.-F."/>
            <person name="Lindquist E."/>
            <person name="Kamisugi Y."/>
            <person name="Tanahashi T."/>
            <person name="Sakakibara K."/>
            <person name="Fujita T."/>
            <person name="Oishi K."/>
            <person name="Shin-I T."/>
            <person name="Kuroki Y."/>
            <person name="Toyoda A."/>
            <person name="Suzuki Y."/>
            <person name="Hashimoto A."/>
            <person name="Yamaguchi K."/>
            <person name="Sugano A."/>
            <person name="Kohara Y."/>
            <person name="Fujiyama A."/>
            <person name="Anterola A."/>
            <person name="Aoki S."/>
            <person name="Ashton N."/>
            <person name="Barbazuk W.B."/>
            <person name="Barker E."/>
            <person name="Bennetzen J."/>
            <person name="Bezanilla M."/>
            <person name="Blankenship R."/>
            <person name="Cho S.H."/>
            <person name="Dutcher S."/>
            <person name="Estelle M."/>
            <person name="Fawcett J.A."/>
            <person name="Gundlach H."/>
            <person name="Hanada K."/>
            <person name="Heyl A."/>
            <person name="Hicks K.A."/>
            <person name="Hugh J."/>
            <person name="Lohr M."/>
            <person name="Mayer K."/>
            <person name="Melkozernov A."/>
            <person name="Murata T."/>
            <person name="Nelson D."/>
            <person name="Pils B."/>
            <person name="Prigge M."/>
            <person name="Reiss B."/>
            <person name="Renner T."/>
            <person name="Rombauts S."/>
            <person name="Rushton P."/>
            <person name="Sanderfoot A."/>
            <person name="Schween G."/>
            <person name="Shiu S.-H."/>
            <person name="Stueber K."/>
            <person name="Theodoulou F.L."/>
            <person name="Tu H."/>
            <person name="Van de Peer Y."/>
            <person name="Verrier P.J."/>
            <person name="Waters E."/>
            <person name="Wood A."/>
            <person name="Yang L."/>
            <person name="Cove D."/>
            <person name="Cuming A."/>
            <person name="Hasebe M."/>
            <person name="Lucas S."/>
            <person name="Mishler D.B."/>
            <person name="Reski R."/>
            <person name="Grigoriev I."/>
            <person name="Quatrano R.S."/>
            <person name="Boore J.L."/>
        </authorList>
    </citation>
    <scope>NUCLEOTIDE SEQUENCE [LARGE SCALE GENOMIC DNA]</scope>
    <source>
        <strain evidence="13 14">cv. Gransden 2004</strain>
    </source>
</reference>
<keyword evidence="4 7" id="KW-0862">Zinc</keyword>
<evidence type="ECO:0000256" key="6">
    <source>
        <dbReference type="PROSITE-ProRule" id="PRU00176"/>
    </source>
</evidence>
<protein>
    <submittedName>
        <fullName evidence="13">Uncharacterized protein</fullName>
    </submittedName>
</protein>
<dbReference type="GeneID" id="112279585"/>
<dbReference type="RefSeq" id="XP_024369951.1">
    <property type="nucleotide sequence ID" value="XM_024514183.2"/>
</dbReference>
<dbReference type="InterPro" id="IPR036855">
    <property type="entry name" value="Znf_CCCH_sf"/>
</dbReference>
<feature type="compositionally biased region" description="Low complexity" evidence="8">
    <location>
        <begin position="258"/>
        <end position="268"/>
    </location>
</feature>
<evidence type="ECO:0000259" key="10">
    <source>
        <dbReference type="PROSITE" id="PS50102"/>
    </source>
</evidence>
<dbReference type="Pfam" id="PF00076">
    <property type="entry name" value="RRM_1"/>
    <property type="match status" value="1"/>
</dbReference>
<keyword evidence="2" id="KW-0677">Repeat</keyword>
<dbReference type="SUPFAM" id="SSF54928">
    <property type="entry name" value="RNA-binding domain, RBD"/>
    <property type="match status" value="1"/>
</dbReference>
<keyword evidence="14" id="KW-1185">Reference proteome</keyword>
<dbReference type="EnsemblPlants" id="Pp3c3_9890V3.2">
    <property type="protein sequence ID" value="Pp3c3_9890V3.2"/>
    <property type="gene ID" value="Pp3c3_9890"/>
</dbReference>
<keyword evidence="3 7" id="KW-0863">Zinc-finger</keyword>
<feature type="region of interest" description="Disordered" evidence="8">
    <location>
        <begin position="443"/>
        <end position="475"/>
    </location>
</feature>
<feature type="compositionally biased region" description="Polar residues" evidence="8">
    <location>
        <begin position="561"/>
        <end position="573"/>
    </location>
</feature>
<dbReference type="PROSITE" id="PS50102">
    <property type="entry name" value="RRM"/>
    <property type="match status" value="1"/>
</dbReference>
<dbReference type="PANTHER" id="PTHR48032">
    <property type="entry name" value="RNA-BINDING PROTEIN MUSASHI HOMOLOG RBP6"/>
    <property type="match status" value="1"/>
</dbReference>
<dbReference type="AlphaFoldDB" id="A0A7I4DG59"/>
<dbReference type="InterPro" id="IPR000571">
    <property type="entry name" value="Znf_CCCH"/>
</dbReference>
<feature type="compositionally biased region" description="Polar residues" evidence="8">
    <location>
        <begin position="534"/>
        <end position="553"/>
    </location>
</feature>
<dbReference type="EMBL" id="ABEU02000003">
    <property type="status" value="NOT_ANNOTATED_CDS"/>
    <property type="molecule type" value="Genomic_DNA"/>
</dbReference>
<sequence>MQLLFHYEADGQVSNLRTNSLILSKADQATCRYFTMPGGCVRGEKCLFTHSEETLSHAEFMSLAGMGQSFAPKQVGGSKRVGAEDLRKKIFVGGLSPSVESDDLREFFEVNYGPVLDAVVIGSQAGDHMQSRGFGFVTFKHAASVSAAVEAHYINIYGKKVEIKGAVPRSELPALEGPRASDSDNPEDSHTTMSANRMLDLDEAEVLEVATPGSTLCQPKNELPQGSGMSSTSEAKQSSPPESIAMSSSNGLSSARTSQVSSDSYSQSGVRGISPESASSYELPSAKVSNAFRDSYSQPVIRGASPNNLQGRKCIWLNTFKEWLPGFLGRVSMRLKEGEWYPLSSLKGDFRAICGMELDHVSLGFEKLSDFVRSFSDLCRMKIVPVGRGPATHMVLLPPLTRTAASTANRRVVSNIATRSFVDGSRSYADVACHGTVARLGRAAGPSSNPAFRPSGASLGHQGTQLAPPPPSREVTCSADHQLAYTDGLRRGTTSQESGCCSYTAVAGDSSAGLISASNRSPRISGVPAEGYGQSDSTNDATKILNSSSTDSCRASHVPSLPSSDVGTSTAGDMNTSEVNSGLSKEDLVLLQELISRLKRTGIEKFQARNHAAPVFSPVTMRDITLSPSKSKAAPRQVSQEPMSNVETESQSSTCFTFFDHEPKTPKHGNYPPAAALNHPFGGFLHERFPSSSMWGQDVTSNRIKDGGYVFQGRPAETINVPASQFYEDSPHSNESTYGTPTGYISASSSPGQDFSKIGGMCEMCFERQALWVAVPCGHQNMCSVCKSSMRHGNQDNVQCFICNGYVERWIALH</sequence>
<evidence type="ECO:0000256" key="4">
    <source>
        <dbReference type="ARBA" id="ARBA00022833"/>
    </source>
</evidence>
<feature type="compositionally biased region" description="Low complexity" evidence="8">
    <location>
        <begin position="238"/>
        <end position="249"/>
    </location>
</feature>
<evidence type="ECO:0000259" key="11">
    <source>
        <dbReference type="PROSITE" id="PS50103"/>
    </source>
</evidence>
<dbReference type="SUPFAM" id="SSF90229">
    <property type="entry name" value="CCCH zinc finger"/>
    <property type="match status" value="1"/>
</dbReference>
<proteinExistence type="predicted"/>
<evidence type="ECO:0000256" key="7">
    <source>
        <dbReference type="PROSITE-ProRule" id="PRU00723"/>
    </source>
</evidence>
<feature type="domain" description="C3H1-type" evidence="11">
    <location>
        <begin position="25"/>
        <end position="53"/>
    </location>
</feature>
<dbReference type="Pfam" id="PF12872">
    <property type="entry name" value="OST-HTH"/>
    <property type="match status" value="1"/>
</dbReference>
<dbReference type="Gene3D" id="3.30.70.330">
    <property type="match status" value="1"/>
</dbReference>
<evidence type="ECO:0000259" key="9">
    <source>
        <dbReference type="PROSITE" id="PS50089"/>
    </source>
</evidence>
<dbReference type="Gramene" id="Pp3c3_9890V3.2">
    <property type="protein sequence ID" value="Pp3c3_9890V3.2"/>
    <property type="gene ID" value="Pp3c3_9890"/>
</dbReference>
<dbReference type="Proteomes" id="UP000006727">
    <property type="component" value="Chromosome 3"/>
</dbReference>
<feature type="domain" description="HTH OST-type" evidence="12">
    <location>
        <begin position="320"/>
        <end position="399"/>
    </location>
</feature>
<evidence type="ECO:0000313" key="14">
    <source>
        <dbReference type="Proteomes" id="UP000006727"/>
    </source>
</evidence>
<dbReference type="Pfam" id="PF13920">
    <property type="entry name" value="zf-C3HC4_3"/>
    <property type="match status" value="1"/>
</dbReference>
<feature type="compositionally biased region" description="Basic and acidic residues" evidence="8">
    <location>
        <begin position="179"/>
        <end position="190"/>
    </location>
</feature>
<dbReference type="InterPro" id="IPR025605">
    <property type="entry name" value="OST-HTH/LOTUS_dom"/>
</dbReference>
<evidence type="ECO:0000259" key="12">
    <source>
        <dbReference type="PROSITE" id="PS51644"/>
    </source>
</evidence>
<dbReference type="Gene3D" id="3.30.420.610">
    <property type="entry name" value="LOTUS domain-like"/>
    <property type="match status" value="1"/>
</dbReference>
<dbReference type="InterPro" id="IPR035979">
    <property type="entry name" value="RBD_domain_sf"/>
</dbReference>
<dbReference type="GO" id="GO:0008270">
    <property type="term" value="F:zinc ion binding"/>
    <property type="evidence" value="ECO:0007669"/>
    <property type="project" value="UniProtKB-KW"/>
</dbReference>
<feature type="compositionally biased region" description="Polar residues" evidence="8">
    <location>
        <begin position="637"/>
        <end position="651"/>
    </location>
</feature>
<feature type="zinc finger region" description="C3H1-type" evidence="7">
    <location>
        <begin position="25"/>
        <end position="53"/>
    </location>
</feature>
<dbReference type="PROSITE" id="PS50089">
    <property type="entry name" value="ZF_RING_2"/>
    <property type="match status" value="1"/>
</dbReference>
<feature type="region of interest" description="Disordered" evidence="8">
    <location>
        <begin position="627"/>
        <end position="651"/>
    </location>
</feature>
<dbReference type="PROSITE" id="PS51644">
    <property type="entry name" value="HTH_OST"/>
    <property type="match status" value="1"/>
</dbReference>
<reference evidence="13 14" key="2">
    <citation type="journal article" date="2018" name="Plant J.">
        <title>The Physcomitrella patens chromosome-scale assembly reveals moss genome structure and evolution.</title>
        <authorList>
            <person name="Lang D."/>
            <person name="Ullrich K.K."/>
            <person name="Murat F."/>
            <person name="Fuchs J."/>
            <person name="Jenkins J."/>
            <person name="Haas F.B."/>
            <person name="Piednoel M."/>
            <person name="Gundlach H."/>
            <person name="Van Bel M."/>
            <person name="Meyberg R."/>
            <person name="Vives C."/>
            <person name="Morata J."/>
            <person name="Symeonidi A."/>
            <person name="Hiss M."/>
            <person name="Muchero W."/>
            <person name="Kamisugi Y."/>
            <person name="Saleh O."/>
            <person name="Blanc G."/>
            <person name="Decker E.L."/>
            <person name="van Gessel N."/>
            <person name="Grimwood J."/>
            <person name="Hayes R.D."/>
            <person name="Graham S.W."/>
            <person name="Gunter L.E."/>
            <person name="McDaniel S.F."/>
            <person name="Hoernstein S.N.W."/>
            <person name="Larsson A."/>
            <person name="Li F.W."/>
            <person name="Perroud P.F."/>
            <person name="Phillips J."/>
            <person name="Ranjan P."/>
            <person name="Rokshar D.S."/>
            <person name="Rothfels C.J."/>
            <person name="Schneider L."/>
            <person name="Shu S."/>
            <person name="Stevenson D.W."/>
            <person name="Thummler F."/>
            <person name="Tillich M."/>
            <person name="Villarreal Aguilar J.C."/>
            <person name="Widiez T."/>
            <person name="Wong G.K."/>
            <person name="Wymore A."/>
            <person name="Zhang Y."/>
            <person name="Zimmer A.D."/>
            <person name="Quatrano R.S."/>
            <person name="Mayer K.F.X."/>
            <person name="Goodstein D."/>
            <person name="Casacuberta J.M."/>
            <person name="Vandepoele K."/>
            <person name="Reski R."/>
            <person name="Cuming A.C."/>
            <person name="Tuskan G.A."/>
            <person name="Maumus F."/>
            <person name="Salse J."/>
            <person name="Schmutz J."/>
            <person name="Rensing S.A."/>
        </authorList>
    </citation>
    <scope>NUCLEOTIDE SEQUENCE [LARGE SCALE GENOMIC DNA]</scope>
    <source>
        <strain evidence="13 14">cv. Gransden 2004</strain>
    </source>
</reference>
<dbReference type="InterPro" id="IPR001841">
    <property type="entry name" value="Znf_RING"/>
</dbReference>
<dbReference type="PANTHER" id="PTHR48032:SF6">
    <property type="entry name" value="RNA-BINDING (RRM_RBD_RNP MOTIFS) FAMILY PROTEIN"/>
    <property type="match status" value="1"/>
</dbReference>
<evidence type="ECO:0000256" key="3">
    <source>
        <dbReference type="ARBA" id="ARBA00022771"/>
    </source>
</evidence>
<dbReference type="GO" id="GO:0003723">
    <property type="term" value="F:RNA binding"/>
    <property type="evidence" value="ECO:0007669"/>
    <property type="project" value="UniProtKB-UniRule"/>
</dbReference>
<dbReference type="InterPro" id="IPR012677">
    <property type="entry name" value="Nucleotide-bd_a/b_plait_sf"/>
</dbReference>
<feature type="region of interest" description="Disordered" evidence="8">
    <location>
        <begin position="173"/>
        <end position="192"/>
    </location>
</feature>
<feature type="domain" description="RING-type" evidence="9">
    <location>
        <begin position="762"/>
        <end position="804"/>
    </location>
</feature>
<evidence type="ECO:0000256" key="8">
    <source>
        <dbReference type="SAM" id="MobiDB-lite"/>
    </source>
</evidence>
<gene>
    <name evidence="13" type="primary">LOC112279585</name>
</gene>
<keyword evidence="5 6" id="KW-0694">RNA-binding</keyword>
<feature type="region of interest" description="Disordered" evidence="8">
    <location>
        <begin position="517"/>
        <end position="573"/>
    </location>
</feature>
<feature type="region of interest" description="Disordered" evidence="8">
    <location>
        <begin position="211"/>
        <end position="279"/>
    </location>
</feature>